<evidence type="ECO:0000256" key="2">
    <source>
        <dbReference type="ARBA" id="ARBA00007957"/>
    </source>
</evidence>
<keyword evidence="10" id="KW-0238">DNA-binding</keyword>
<dbReference type="Pfam" id="PF01475">
    <property type="entry name" value="FUR"/>
    <property type="match status" value="1"/>
</dbReference>
<organism evidence="13 14">
    <name type="scientific">Ralstonia soli</name>
    <dbReference type="NCBI Taxonomy" id="2953896"/>
    <lineage>
        <taxon>Bacteria</taxon>
        <taxon>Pseudomonadati</taxon>
        <taxon>Pseudomonadota</taxon>
        <taxon>Betaproteobacteria</taxon>
        <taxon>Burkholderiales</taxon>
        <taxon>Burkholderiaceae</taxon>
        <taxon>Ralstonia</taxon>
    </lineage>
</organism>
<dbReference type="Proteomes" id="UP001162811">
    <property type="component" value="Unassembled WGS sequence"/>
</dbReference>
<reference evidence="13" key="2">
    <citation type="journal article" date="2023" name="Front. Microbiol.">
        <title>Ralstonia chuxiongensis sp. nov., Ralstonia mojiangensis sp. nov., and Ralstonia soli sp. nov., isolated from tobacco fields, are three novel species in the family Burkholderiaceae.</title>
        <authorList>
            <person name="Lu C.H."/>
            <person name="Zhang Y.Y."/>
            <person name="Jiang N."/>
            <person name="Chen W."/>
            <person name="Shao X."/>
            <person name="Zhao Z.M."/>
            <person name="Lu W.L."/>
            <person name="Hu X."/>
            <person name="Xi Y.X."/>
            <person name="Zou S.Y."/>
            <person name="Wei Q.J."/>
            <person name="Lin Z.L."/>
            <person name="Gong L."/>
            <person name="Gai X.T."/>
            <person name="Zhang L.Q."/>
            <person name="Li J.Y."/>
            <person name="Jin Y."/>
            <person name="Xia Z.Y."/>
        </authorList>
    </citation>
    <scope>NUCLEOTIDE SEQUENCE</scope>
    <source>
        <strain evidence="13">21MJYT02-11</strain>
    </source>
</reference>
<dbReference type="InterPro" id="IPR036390">
    <property type="entry name" value="WH_DNA-bd_sf"/>
</dbReference>
<dbReference type="SUPFAM" id="SSF46785">
    <property type="entry name" value="Winged helix' DNA-binding domain"/>
    <property type="match status" value="1"/>
</dbReference>
<evidence type="ECO:0000313" key="14">
    <source>
        <dbReference type="Proteomes" id="UP001162811"/>
    </source>
</evidence>
<dbReference type="NCBIfam" id="NF006999">
    <property type="entry name" value="PRK09462.1"/>
    <property type="match status" value="1"/>
</dbReference>
<evidence type="ECO:0000256" key="3">
    <source>
        <dbReference type="ARBA" id="ARBA00011738"/>
    </source>
</evidence>
<feature type="compositionally biased region" description="Basic and acidic residues" evidence="12">
    <location>
        <begin position="147"/>
        <end position="172"/>
    </location>
</feature>
<comment type="caution">
    <text evidence="13">The sequence shown here is derived from an EMBL/GenBank/DDBJ whole genome shotgun (WGS) entry which is preliminary data.</text>
</comment>
<reference evidence="13" key="1">
    <citation type="submission" date="2022-06" db="EMBL/GenBank/DDBJ databases">
        <authorList>
            <person name="Lu C.-H."/>
        </authorList>
    </citation>
    <scope>NUCLEOTIDE SEQUENCE</scope>
    <source>
        <strain evidence="13">21MJYT02-11</strain>
    </source>
</reference>
<evidence type="ECO:0000256" key="6">
    <source>
        <dbReference type="ARBA" id="ARBA00022491"/>
    </source>
</evidence>
<dbReference type="Gene3D" id="3.30.1490.190">
    <property type="match status" value="1"/>
</dbReference>
<keyword evidence="8" id="KW-0862">Zinc</keyword>
<feature type="region of interest" description="Disordered" evidence="12">
    <location>
        <begin position="139"/>
        <end position="172"/>
    </location>
</feature>
<keyword evidence="9" id="KW-0805">Transcription regulation</keyword>
<proteinExistence type="inferred from homology"/>
<comment type="subunit">
    <text evidence="3">Homodimer.</text>
</comment>
<accession>A0ABT1AP86</accession>
<dbReference type="Gene3D" id="1.10.10.10">
    <property type="entry name" value="Winged helix-like DNA-binding domain superfamily/Winged helix DNA-binding domain"/>
    <property type="match status" value="1"/>
</dbReference>
<dbReference type="EMBL" id="JAMXHT010000007">
    <property type="protein sequence ID" value="MCO5400235.1"/>
    <property type="molecule type" value="Genomic_DNA"/>
</dbReference>
<dbReference type="InterPro" id="IPR043135">
    <property type="entry name" value="Fur_C"/>
</dbReference>
<keyword evidence="5" id="KW-0963">Cytoplasm</keyword>
<keyword evidence="7" id="KW-0479">Metal-binding</keyword>
<comment type="similarity">
    <text evidence="2">Belongs to the Fur family.</text>
</comment>
<evidence type="ECO:0000313" key="13">
    <source>
        <dbReference type="EMBL" id="MCO5400235.1"/>
    </source>
</evidence>
<evidence type="ECO:0000256" key="8">
    <source>
        <dbReference type="ARBA" id="ARBA00022833"/>
    </source>
</evidence>
<comment type="subcellular location">
    <subcellularLocation>
        <location evidence="1">Cytoplasm</location>
    </subcellularLocation>
</comment>
<keyword evidence="11" id="KW-0804">Transcription</keyword>
<sequence>MDIPKALRQSGLKVTLPRLRILQLFHERETKHLSAEEIYRSLIDEKIDIALATVYRVLMQFAQTGIVIRRHFESGAAVFELNEGDHHDHLICSACGKVEEFLDSDIERRQENIAQERGFVLHSHSLSLYGLCAACNSAQTAPSETSGSDRNKYERPDLRHQPAARADRRQYR</sequence>
<gene>
    <name evidence="13" type="primary">fur</name>
    <name evidence="13" type="ORF">NG900_18720</name>
</gene>
<evidence type="ECO:0000256" key="9">
    <source>
        <dbReference type="ARBA" id="ARBA00023015"/>
    </source>
</evidence>
<evidence type="ECO:0000256" key="4">
    <source>
        <dbReference type="ARBA" id="ARBA00020910"/>
    </source>
</evidence>
<protein>
    <recommendedName>
        <fullName evidence="4">Ferric uptake regulation protein</fullName>
    </recommendedName>
</protein>
<evidence type="ECO:0000256" key="10">
    <source>
        <dbReference type="ARBA" id="ARBA00023125"/>
    </source>
</evidence>
<evidence type="ECO:0000256" key="11">
    <source>
        <dbReference type="ARBA" id="ARBA00023163"/>
    </source>
</evidence>
<evidence type="ECO:0000256" key="7">
    <source>
        <dbReference type="ARBA" id="ARBA00022723"/>
    </source>
</evidence>
<dbReference type="InterPro" id="IPR036388">
    <property type="entry name" value="WH-like_DNA-bd_sf"/>
</dbReference>
<evidence type="ECO:0000256" key="1">
    <source>
        <dbReference type="ARBA" id="ARBA00004496"/>
    </source>
</evidence>
<dbReference type="PANTHER" id="PTHR33202">
    <property type="entry name" value="ZINC UPTAKE REGULATION PROTEIN"/>
    <property type="match status" value="1"/>
</dbReference>
<dbReference type="CDD" id="cd07153">
    <property type="entry name" value="Fur_like"/>
    <property type="match status" value="1"/>
</dbReference>
<evidence type="ECO:0000256" key="12">
    <source>
        <dbReference type="SAM" id="MobiDB-lite"/>
    </source>
</evidence>
<keyword evidence="6" id="KW-0678">Repressor</keyword>
<keyword evidence="14" id="KW-1185">Reference proteome</keyword>
<evidence type="ECO:0000256" key="5">
    <source>
        <dbReference type="ARBA" id="ARBA00022490"/>
    </source>
</evidence>
<dbReference type="PANTHER" id="PTHR33202:SF2">
    <property type="entry name" value="FERRIC UPTAKE REGULATION PROTEIN"/>
    <property type="match status" value="1"/>
</dbReference>
<name>A0ABT1AP86_9RALS</name>
<dbReference type="InterPro" id="IPR002481">
    <property type="entry name" value="FUR"/>
</dbReference>